<dbReference type="PANTHER" id="PTHR21700">
    <property type="entry name" value="TRANSTHYRETIN-LIKE FAMILY PROTEIN-RELATED"/>
    <property type="match status" value="1"/>
</dbReference>
<dbReference type="InterPro" id="IPR038479">
    <property type="entry name" value="Transthyretin-like_sf"/>
</dbReference>
<evidence type="ECO:0000256" key="4">
    <source>
        <dbReference type="ARBA" id="ARBA00022729"/>
    </source>
</evidence>
<dbReference type="InterPro" id="IPR001534">
    <property type="entry name" value="Transthyretin-like"/>
</dbReference>
<dbReference type="Proteomes" id="UP001177023">
    <property type="component" value="Unassembled WGS sequence"/>
</dbReference>
<dbReference type="EMBL" id="CATQJA010002654">
    <property type="protein sequence ID" value="CAJ0578762.1"/>
    <property type="molecule type" value="Genomic_DNA"/>
</dbReference>
<comment type="similarity">
    <text evidence="2">Belongs to the nematode transthyretin-like family.</text>
</comment>
<evidence type="ECO:0000313" key="6">
    <source>
        <dbReference type="EMBL" id="CAJ0578762.1"/>
    </source>
</evidence>
<evidence type="ECO:0000256" key="5">
    <source>
        <dbReference type="SAM" id="MobiDB-lite"/>
    </source>
</evidence>
<feature type="compositionally biased region" description="Basic and acidic residues" evidence="5">
    <location>
        <begin position="277"/>
        <end position="288"/>
    </location>
</feature>
<feature type="compositionally biased region" description="Basic and acidic residues" evidence="5">
    <location>
        <begin position="248"/>
        <end position="260"/>
    </location>
</feature>
<keyword evidence="3" id="KW-0964">Secreted</keyword>
<dbReference type="Pfam" id="PF01060">
    <property type="entry name" value="TTR-52"/>
    <property type="match status" value="1"/>
</dbReference>
<feature type="compositionally biased region" description="Polar residues" evidence="5">
    <location>
        <begin position="266"/>
        <end position="276"/>
    </location>
</feature>
<dbReference type="AlphaFoldDB" id="A0AA36G4I5"/>
<reference evidence="6" key="1">
    <citation type="submission" date="2023-06" db="EMBL/GenBank/DDBJ databases">
        <authorList>
            <person name="Delattre M."/>
        </authorList>
    </citation>
    <scope>NUCLEOTIDE SEQUENCE</scope>
    <source>
        <strain evidence="6">AF72</strain>
    </source>
</reference>
<dbReference type="GO" id="GO:0005576">
    <property type="term" value="C:extracellular region"/>
    <property type="evidence" value="ECO:0007669"/>
    <property type="project" value="UniProtKB-SubCell"/>
</dbReference>
<evidence type="ECO:0000256" key="2">
    <source>
        <dbReference type="ARBA" id="ARBA00010112"/>
    </source>
</evidence>
<accession>A0AA36G4I5</accession>
<protein>
    <submittedName>
        <fullName evidence="6">Uncharacterized protein</fullName>
    </submittedName>
</protein>
<dbReference type="Gene3D" id="2.60.40.3330">
    <property type="match status" value="1"/>
</dbReference>
<dbReference type="GO" id="GO:0009986">
    <property type="term" value="C:cell surface"/>
    <property type="evidence" value="ECO:0007669"/>
    <property type="project" value="InterPro"/>
</dbReference>
<evidence type="ECO:0000256" key="1">
    <source>
        <dbReference type="ARBA" id="ARBA00004613"/>
    </source>
</evidence>
<comment type="subcellular location">
    <subcellularLocation>
        <location evidence="1">Secreted</location>
    </subcellularLocation>
</comment>
<feature type="region of interest" description="Disordered" evidence="5">
    <location>
        <begin position="236"/>
        <end position="469"/>
    </location>
</feature>
<organism evidence="6 7">
    <name type="scientific">Mesorhabditis spiculigera</name>
    <dbReference type="NCBI Taxonomy" id="96644"/>
    <lineage>
        <taxon>Eukaryota</taxon>
        <taxon>Metazoa</taxon>
        <taxon>Ecdysozoa</taxon>
        <taxon>Nematoda</taxon>
        <taxon>Chromadorea</taxon>
        <taxon>Rhabditida</taxon>
        <taxon>Rhabditina</taxon>
        <taxon>Rhabditomorpha</taxon>
        <taxon>Rhabditoidea</taxon>
        <taxon>Rhabditidae</taxon>
        <taxon>Mesorhabditinae</taxon>
        <taxon>Mesorhabditis</taxon>
    </lineage>
</organism>
<proteinExistence type="inferred from homology"/>
<gene>
    <name evidence="6" type="ORF">MSPICULIGERA_LOCUS17003</name>
</gene>
<keyword evidence="4" id="KW-0732">Signal</keyword>
<evidence type="ECO:0000313" key="7">
    <source>
        <dbReference type="Proteomes" id="UP001177023"/>
    </source>
</evidence>
<feature type="region of interest" description="Disordered" evidence="5">
    <location>
        <begin position="119"/>
        <end position="157"/>
    </location>
</feature>
<sequence>MASSSSASPSAPPPKSCRGPLLHELVTYKFPPEQEKSKCEDGLISQSLCCVIIPHELHGYPVVLQSGQRGEFQLLQEIASAKGDQDMTYGPGDPNLLLSPAEMEQVWQDIDPDVREKYEQNQLAVAPSAPHEEDGYASDTTDPEPNPADYPVGGEADVTPTMISFENVTHAKGQVGGDGEVSEDEDEVKHCLDKTQQTYEAVKEEAENVDAPRDDGEWKELETEALADQIDQMALEPSAEFGKGCGTEPKETEVEPKGTENDMDLNPNNSEITPNATEEHEQHLDNDKLSSGVEAAKKLRKQREPKRPEAPVEAPTRPVREKRVPHKQKFLDQSPPPAKRGRPPRGNSAKGKGKDTEAQKELNKPIDKPAAMGPTDQNMDELEDHDDALPEETTAEADLQPPTLEEERKLPKAVGAVRTPSAARFKRPRPDPTTKISTRGRAVAPLAEPLPPPTRRRRSKKPMGTEENVEENTAICMRIPDEGGPAQTVNVNGILRCHGKPYAEAKLKLFDHDKYSMDDQISVTIYPDANGTFSITGTGYEERLSVWLYIFHNCGANVGWCWYVTTFKIHNEYLSPGEYGDPEKVLNLYHIDLNTLDHEIDCIN</sequence>
<evidence type="ECO:0000256" key="3">
    <source>
        <dbReference type="ARBA" id="ARBA00022525"/>
    </source>
</evidence>
<name>A0AA36G4I5_9BILA</name>
<feature type="non-terminal residue" evidence="6">
    <location>
        <position position="1"/>
    </location>
</feature>
<comment type="caution">
    <text evidence="6">The sequence shown here is derived from an EMBL/GenBank/DDBJ whole genome shotgun (WGS) entry which is preliminary data.</text>
</comment>
<keyword evidence="7" id="KW-1185">Reference proteome</keyword>
<feature type="compositionally biased region" description="Basic and acidic residues" evidence="5">
    <location>
        <begin position="352"/>
        <end position="367"/>
    </location>
</feature>
<feature type="compositionally biased region" description="Acidic residues" evidence="5">
    <location>
        <begin position="378"/>
        <end position="395"/>
    </location>
</feature>